<reference evidence="3 4" key="1">
    <citation type="journal article" date="2014" name="Am. J. Bot.">
        <title>Genome assembly and annotation for red clover (Trifolium pratense; Fabaceae).</title>
        <authorList>
            <person name="Istvanek J."/>
            <person name="Jaros M."/>
            <person name="Krenek A."/>
            <person name="Repkova J."/>
        </authorList>
    </citation>
    <scope>NUCLEOTIDE SEQUENCE [LARGE SCALE GENOMIC DNA]</scope>
    <source>
        <strain evidence="4">cv. Tatra</strain>
        <tissue evidence="3">Young leaves</tissue>
    </source>
</reference>
<dbReference type="Proteomes" id="UP000236291">
    <property type="component" value="Unassembled WGS sequence"/>
</dbReference>
<feature type="non-terminal residue" evidence="3">
    <location>
        <position position="9"/>
    </location>
</feature>
<reference evidence="3 4" key="2">
    <citation type="journal article" date="2017" name="Front. Plant Sci.">
        <title>Gene Classification and Mining of Molecular Markers Useful in Red Clover (Trifolium pratense) Breeding.</title>
        <authorList>
            <person name="Istvanek J."/>
            <person name="Dluhosova J."/>
            <person name="Dluhos P."/>
            <person name="Patkova L."/>
            <person name="Nedelnik J."/>
            <person name="Repkova J."/>
        </authorList>
    </citation>
    <scope>NUCLEOTIDE SEQUENCE [LARGE SCALE GENOMIC DNA]</scope>
    <source>
        <strain evidence="4">cv. Tatra</strain>
        <tissue evidence="3">Young leaves</tissue>
    </source>
</reference>
<dbReference type="EMBL" id="ASHM01086944">
    <property type="protein sequence ID" value="PNX62151.1"/>
    <property type="molecule type" value="Genomic_DNA"/>
</dbReference>
<gene>
    <name evidence="3" type="ORF">L195_g033446</name>
    <name evidence="1" type="ORF">L195_g048380</name>
    <name evidence="2" type="ORF">L195_g052825</name>
</gene>
<evidence type="ECO:0000313" key="2">
    <source>
        <dbReference type="EMBL" id="PNX62151.1"/>
    </source>
</evidence>
<protein>
    <submittedName>
        <fullName evidence="3">Uncharacterized protein</fullName>
    </submittedName>
</protein>
<dbReference type="EMBL" id="ASHM01069095">
    <property type="protein sequence ID" value="PNX54759.1"/>
    <property type="molecule type" value="Genomic_DNA"/>
</dbReference>
<evidence type="ECO:0000313" key="4">
    <source>
        <dbReference type="Proteomes" id="UP000236291"/>
    </source>
</evidence>
<evidence type="ECO:0000313" key="3">
    <source>
        <dbReference type="EMBL" id="PNX77478.1"/>
    </source>
</evidence>
<accession>A0A2K3LG24</accession>
<evidence type="ECO:0000313" key="1">
    <source>
        <dbReference type="EMBL" id="PNX54759.1"/>
    </source>
</evidence>
<comment type="caution">
    <text evidence="3">The sequence shown here is derived from an EMBL/GenBank/DDBJ whole genome shotgun (WGS) entry which is preliminary data.</text>
</comment>
<proteinExistence type="predicted"/>
<sequence length="9" mass="1020">MDVQDVDAK</sequence>
<name>A0A2K3LG24_TRIPR</name>
<organism evidence="3 4">
    <name type="scientific">Trifolium pratense</name>
    <name type="common">Red clover</name>
    <dbReference type="NCBI Taxonomy" id="57577"/>
    <lineage>
        <taxon>Eukaryota</taxon>
        <taxon>Viridiplantae</taxon>
        <taxon>Streptophyta</taxon>
        <taxon>Embryophyta</taxon>
        <taxon>Tracheophyta</taxon>
        <taxon>Spermatophyta</taxon>
        <taxon>Magnoliopsida</taxon>
        <taxon>eudicotyledons</taxon>
        <taxon>Gunneridae</taxon>
        <taxon>Pentapetalae</taxon>
        <taxon>rosids</taxon>
        <taxon>fabids</taxon>
        <taxon>Fabales</taxon>
        <taxon>Fabaceae</taxon>
        <taxon>Papilionoideae</taxon>
        <taxon>50 kb inversion clade</taxon>
        <taxon>NPAAA clade</taxon>
        <taxon>Hologalegina</taxon>
        <taxon>IRL clade</taxon>
        <taxon>Trifolieae</taxon>
        <taxon>Trifolium</taxon>
    </lineage>
</organism>
<dbReference type="EMBL" id="ASHM01032429">
    <property type="protein sequence ID" value="PNX77478.1"/>
    <property type="molecule type" value="Genomic_DNA"/>
</dbReference>